<evidence type="ECO:0000313" key="2">
    <source>
        <dbReference type="EMBL" id="KAK7096331.1"/>
    </source>
</evidence>
<organism evidence="2 3">
    <name type="scientific">Littorina saxatilis</name>
    <dbReference type="NCBI Taxonomy" id="31220"/>
    <lineage>
        <taxon>Eukaryota</taxon>
        <taxon>Metazoa</taxon>
        <taxon>Spiralia</taxon>
        <taxon>Lophotrochozoa</taxon>
        <taxon>Mollusca</taxon>
        <taxon>Gastropoda</taxon>
        <taxon>Caenogastropoda</taxon>
        <taxon>Littorinimorpha</taxon>
        <taxon>Littorinoidea</taxon>
        <taxon>Littorinidae</taxon>
        <taxon>Littorina</taxon>
    </lineage>
</organism>
<proteinExistence type="predicted"/>
<dbReference type="Proteomes" id="UP001374579">
    <property type="component" value="Unassembled WGS sequence"/>
</dbReference>
<gene>
    <name evidence="2" type="ORF">V1264_005635</name>
</gene>
<feature type="compositionally biased region" description="Basic and acidic residues" evidence="1">
    <location>
        <begin position="94"/>
        <end position="106"/>
    </location>
</feature>
<comment type="caution">
    <text evidence="2">The sequence shown here is derived from an EMBL/GenBank/DDBJ whole genome shotgun (WGS) entry which is preliminary data.</text>
</comment>
<feature type="region of interest" description="Disordered" evidence="1">
    <location>
        <begin position="55"/>
        <end position="106"/>
    </location>
</feature>
<name>A0AAN9G5Q2_9CAEN</name>
<feature type="compositionally biased region" description="Low complexity" evidence="1">
    <location>
        <begin position="76"/>
        <end position="92"/>
    </location>
</feature>
<keyword evidence="3" id="KW-1185">Reference proteome</keyword>
<protein>
    <submittedName>
        <fullName evidence="2">Uncharacterized protein</fullName>
    </submittedName>
</protein>
<sequence length="106" mass="11842">MQVAHCGTNNHNVVNDWQNARQNPKLFHTPNGPFHMNPGIRNFFGLGHITASHLAESRSRFTPRTRRSDLMVKPLSTKTVSPRSSLSSTPESKVMARSDARPPPDL</sequence>
<reference evidence="2 3" key="1">
    <citation type="submission" date="2024-02" db="EMBL/GenBank/DDBJ databases">
        <title>Chromosome-scale genome assembly of the rough periwinkle Littorina saxatilis.</title>
        <authorList>
            <person name="De Jode A."/>
            <person name="Faria R."/>
            <person name="Formenti G."/>
            <person name="Sims Y."/>
            <person name="Smith T.P."/>
            <person name="Tracey A."/>
            <person name="Wood J.M.D."/>
            <person name="Zagrodzka Z.B."/>
            <person name="Johannesson K."/>
            <person name="Butlin R.K."/>
            <person name="Leder E.H."/>
        </authorList>
    </citation>
    <scope>NUCLEOTIDE SEQUENCE [LARGE SCALE GENOMIC DNA]</scope>
    <source>
        <strain evidence="2">Snail1</strain>
        <tissue evidence="2">Muscle</tissue>
    </source>
</reference>
<evidence type="ECO:0000256" key="1">
    <source>
        <dbReference type="SAM" id="MobiDB-lite"/>
    </source>
</evidence>
<accession>A0AAN9G5Q2</accession>
<evidence type="ECO:0000313" key="3">
    <source>
        <dbReference type="Proteomes" id="UP001374579"/>
    </source>
</evidence>
<dbReference type="AlphaFoldDB" id="A0AAN9G5Q2"/>
<dbReference type="EMBL" id="JBAMIC010000014">
    <property type="protein sequence ID" value="KAK7096331.1"/>
    <property type="molecule type" value="Genomic_DNA"/>
</dbReference>